<dbReference type="OrthoDB" id="8118055at2759"/>
<feature type="chain" id="PRO_5012439801" description="alpha-1,2-Mannosidase" evidence="15">
    <location>
        <begin position="18"/>
        <end position="523"/>
    </location>
</feature>
<keyword evidence="12" id="KW-0106">Calcium</keyword>
<feature type="signal peptide" evidence="15">
    <location>
        <begin position="1"/>
        <end position="17"/>
    </location>
</feature>
<dbReference type="PANTHER" id="PTHR11742">
    <property type="entry name" value="MANNOSYL-OLIGOSACCHARIDE ALPHA-1,2-MANNOSIDASE-RELATED"/>
    <property type="match status" value="1"/>
</dbReference>
<evidence type="ECO:0000256" key="7">
    <source>
        <dbReference type="ARBA" id="ARBA00023180"/>
    </source>
</evidence>
<evidence type="ECO:0000256" key="15">
    <source>
        <dbReference type="SAM" id="SignalP"/>
    </source>
</evidence>
<organism evidence="16 17">
    <name type="scientific">Absidia repens</name>
    <dbReference type="NCBI Taxonomy" id="90262"/>
    <lineage>
        <taxon>Eukaryota</taxon>
        <taxon>Fungi</taxon>
        <taxon>Fungi incertae sedis</taxon>
        <taxon>Mucoromycota</taxon>
        <taxon>Mucoromycotina</taxon>
        <taxon>Mucoromycetes</taxon>
        <taxon>Mucorales</taxon>
        <taxon>Cunninghamellaceae</taxon>
        <taxon>Absidia</taxon>
    </lineage>
</organism>
<comment type="catalytic activity">
    <reaction evidence="10">
        <text>N(4)-(alpha-D-Man-(1-&gt;2)-alpha-D-Man-(1-&gt;2)-alpha-D-Man-(1-&gt;3)-[alpha-D-Man-(1-&gt;2)-alpha-D-Man-(1-&gt;3)-[alpha-D-Man-(1-&gt;2)-alpha-D-Man-(1-&gt;6)]-alpha-D-Man-(1-&gt;6)]-beta-D-Man-(1-&gt;4)-beta-D-GlcNAc-(1-&gt;4)-beta-D-GlcNAc)-L-asparaginyl-[protein] (N-glucan mannose isomer 9A1,2,3B1,2,3) + 4 H2O = N(4)-(alpha-D-Man-(1-&gt;3)-[alpha-D-Man-(1-&gt;3)-[alpha-D-Man-(1-&gt;6)]-alpha-D-Man-(1-&gt;6)]-beta-D-Man-(1-&gt;4)-beta-D-GlcNAc-(1-&gt;4)-beta-D-GlcNAc)-L-asparaginyl-[protein] (N-glucan mannose isomer 5A1,2) + 4 beta-D-mannose</text>
        <dbReference type="Rhea" id="RHEA:56008"/>
        <dbReference type="Rhea" id="RHEA-COMP:14356"/>
        <dbReference type="Rhea" id="RHEA-COMP:14367"/>
        <dbReference type="ChEBI" id="CHEBI:15377"/>
        <dbReference type="ChEBI" id="CHEBI:28563"/>
        <dbReference type="ChEBI" id="CHEBI:59087"/>
        <dbReference type="ChEBI" id="CHEBI:139493"/>
        <dbReference type="EC" id="3.2.1.113"/>
    </reaction>
</comment>
<accession>A0A1X2IMP7</accession>
<dbReference type="InterPro" id="IPR001382">
    <property type="entry name" value="Glyco_hydro_47"/>
</dbReference>
<name>A0A1X2IMP7_9FUNG</name>
<dbReference type="PANTHER" id="PTHR11742:SF101">
    <property type="entry name" value="MANNOSYL-OLIGOSACCHARIDE ALPHA-1,2-MANNOSIDASE 1B"/>
    <property type="match status" value="1"/>
</dbReference>
<evidence type="ECO:0000256" key="9">
    <source>
        <dbReference type="ARBA" id="ARBA00047669"/>
    </source>
</evidence>
<dbReference type="EC" id="3.2.1.-" evidence="14"/>
<dbReference type="GO" id="GO:0005509">
    <property type="term" value="F:calcium ion binding"/>
    <property type="evidence" value="ECO:0007669"/>
    <property type="project" value="InterPro"/>
</dbReference>
<evidence type="ECO:0000256" key="6">
    <source>
        <dbReference type="ARBA" id="ARBA00023157"/>
    </source>
</evidence>
<dbReference type="GO" id="GO:0016020">
    <property type="term" value="C:membrane"/>
    <property type="evidence" value="ECO:0007669"/>
    <property type="project" value="InterPro"/>
</dbReference>
<dbReference type="AlphaFoldDB" id="A0A1X2IMP7"/>
<evidence type="ECO:0000256" key="13">
    <source>
        <dbReference type="PIRSR" id="PIRSR601382-3"/>
    </source>
</evidence>
<proteinExistence type="inferred from homology"/>
<evidence type="ECO:0000256" key="14">
    <source>
        <dbReference type="RuleBase" id="RU361193"/>
    </source>
</evidence>
<comment type="caution">
    <text evidence="16">The sequence shown here is derived from an EMBL/GenBank/DDBJ whole genome shotgun (WGS) entry which is preliminary data.</text>
</comment>
<dbReference type="Pfam" id="PF01532">
    <property type="entry name" value="Glyco_hydro_47"/>
    <property type="match status" value="1"/>
</dbReference>
<evidence type="ECO:0000313" key="16">
    <source>
        <dbReference type="EMBL" id="ORZ19055.1"/>
    </source>
</evidence>
<dbReference type="SUPFAM" id="SSF48225">
    <property type="entry name" value="Seven-hairpin glycosidases"/>
    <property type="match status" value="1"/>
</dbReference>
<reference evidence="16 17" key="1">
    <citation type="submission" date="2016-07" db="EMBL/GenBank/DDBJ databases">
        <title>Pervasive Adenine N6-methylation of Active Genes in Fungi.</title>
        <authorList>
            <consortium name="DOE Joint Genome Institute"/>
            <person name="Mondo S.J."/>
            <person name="Dannebaum R.O."/>
            <person name="Kuo R.C."/>
            <person name="Labutti K."/>
            <person name="Haridas S."/>
            <person name="Kuo A."/>
            <person name="Salamov A."/>
            <person name="Ahrendt S.R."/>
            <person name="Lipzen A."/>
            <person name="Sullivan W."/>
            <person name="Andreopoulos W.B."/>
            <person name="Clum A."/>
            <person name="Lindquist E."/>
            <person name="Daum C."/>
            <person name="Ramamoorthy G.K."/>
            <person name="Gryganskyi A."/>
            <person name="Culley D."/>
            <person name="Magnuson J.K."/>
            <person name="James T.Y."/>
            <person name="O'Malley M.A."/>
            <person name="Stajich J.E."/>
            <person name="Spatafora J.W."/>
            <person name="Visel A."/>
            <person name="Grigoriev I.V."/>
        </authorList>
    </citation>
    <scope>NUCLEOTIDE SEQUENCE [LARGE SCALE GENOMIC DNA]</scope>
    <source>
        <strain evidence="16 17">NRRL 1336</strain>
    </source>
</reference>
<dbReference type="EMBL" id="MCGE01000008">
    <property type="protein sequence ID" value="ORZ19055.1"/>
    <property type="molecule type" value="Genomic_DNA"/>
</dbReference>
<feature type="disulfide bond" evidence="13">
    <location>
        <begin position="334"/>
        <end position="363"/>
    </location>
</feature>
<keyword evidence="8 14" id="KW-0326">Glycosidase</keyword>
<comment type="pathway">
    <text evidence="2">Protein modification; protein glycosylation.</text>
</comment>
<dbReference type="PRINTS" id="PR00747">
    <property type="entry name" value="GLYHDRLASE47"/>
</dbReference>
<feature type="active site" description="Proton donor" evidence="11">
    <location>
        <position position="121"/>
    </location>
</feature>
<evidence type="ECO:0000256" key="10">
    <source>
        <dbReference type="ARBA" id="ARBA00048605"/>
    </source>
</evidence>
<dbReference type="Proteomes" id="UP000193560">
    <property type="component" value="Unassembled WGS sequence"/>
</dbReference>
<protein>
    <recommendedName>
        <fullName evidence="14">alpha-1,2-Mannosidase</fullName>
        <ecNumber evidence="14">3.2.1.-</ecNumber>
    </recommendedName>
</protein>
<gene>
    <name evidence="16" type="ORF">BCR42DRAFT_490329</name>
</gene>
<comment type="cofactor">
    <cofactor evidence="1 12">
        <name>Ca(2+)</name>
        <dbReference type="ChEBI" id="CHEBI:29108"/>
    </cofactor>
</comment>
<dbReference type="STRING" id="90262.A0A1X2IMP7"/>
<evidence type="ECO:0000256" key="2">
    <source>
        <dbReference type="ARBA" id="ARBA00004922"/>
    </source>
</evidence>
<dbReference type="GO" id="GO:0004571">
    <property type="term" value="F:mannosyl-oligosaccharide 1,2-alpha-mannosidase activity"/>
    <property type="evidence" value="ECO:0007669"/>
    <property type="project" value="UniProtKB-EC"/>
</dbReference>
<evidence type="ECO:0000256" key="5">
    <source>
        <dbReference type="ARBA" id="ARBA00022801"/>
    </source>
</evidence>
<evidence type="ECO:0000256" key="1">
    <source>
        <dbReference type="ARBA" id="ARBA00001913"/>
    </source>
</evidence>
<evidence type="ECO:0000256" key="8">
    <source>
        <dbReference type="ARBA" id="ARBA00023295"/>
    </source>
</evidence>
<sequence>MQVFLAVALTFGALVSAAEPTAGNPPTLQAWTTQKSAERANRIKDAFTFAYHGYEQFAFGHDESLSVTGNYSDSRNGWGASIFDAMDTLHIMGLEPEYQRAMEHVSQVNWKVSTDLSKTFETNIRYLGGLLSAYDLRPNQILLDKAVELADQVIMPSFQTMNRMPSQYVNVKTGKPAGGRQIVLAEFGSLQLELVRLSQLTGNPFYAETALRIIEKIAEVTPKLPGLYPMVWTLDSFKPEHGKSPLFFFSLFPNGSKLTQVHYISIAGGTDSYYEYLLKTHMLMAGKEELQLDMWDAAVDSMQKHLRSQTAGGKVYLAEFNNNMKLLETGELICFLPGNILMGARYMNKPEYEHFAKELMDGCYHAWETIPSGLSPESWSWVDEKQDLSKFPANLQLAMETHELVPQELYYDLRPETLESLFYFYRMTGDTSYQDKAWAIFESLDKYCKDKYGYTRLRDVTVLDPKDAQHDDFQESYIFAETFKYLYLIFSDPKLISLDDYVFNTEGHPFRMPRPIKLQKNFR</sequence>
<feature type="active site" description="Proton donor" evidence="11">
    <location>
        <position position="377"/>
    </location>
</feature>
<dbReference type="InterPro" id="IPR012341">
    <property type="entry name" value="6hp_glycosidase-like_sf"/>
</dbReference>
<dbReference type="Gene3D" id="1.50.10.10">
    <property type="match status" value="1"/>
</dbReference>
<feature type="binding site" evidence="12">
    <location>
        <position position="505"/>
    </location>
    <ligand>
        <name>Ca(2+)</name>
        <dbReference type="ChEBI" id="CHEBI:29108"/>
    </ligand>
</feature>
<evidence type="ECO:0000256" key="4">
    <source>
        <dbReference type="ARBA" id="ARBA00022729"/>
    </source>
</evidence>
<dbReference type="InterPro" id="IPR036026">
    <property type="entry name" value="Seven-hairpin_glycosidases"/>
</dbReference>
<dbReference type="GO" id="GO:0005783">
    <property type="term" value="C:endoplasmic reticulum"/>
    <property type="evidence" value="ECO:0007669"/>
    <property type="project" value="TreeGrafter"/>
</dbReference>
<dbReference type="GO" id="GO:0036503">
    <property type="term" value="P:ERAD pathway"/>
    <property type="evidence" value="ECO:0007669"/>
    <property type="project" value="UniProtKB-ARBA"/>
</dbReference>
<keyword evidence="12" id="KW-0479">Metal-binding</keyword>
<feature type="active site" evidence="11">
    <location>
        <position position="416"/>
    </location>
</feature>
<comment type="similarity">
    <text evidence="3 14">Belongs to the glycosyl hydrolase 47 family.</text>
</comment>
<dbReference type="InterPro" id="IPR050749">
    <property type="entry name" value="Glycosyl_Hydrolase_47"/>
</dbReference>
<keyword evidence="17" id="KW-1185">Reference proteome</keyword>
<keyword evidence="7" id="KW-0325">Glycoprotein</keyword>
<keyword evidence="5 14" id="KW-0378">Hydrolase</keyword>
<keyword evidence="6 13" id="KW-1015">Disulfide bond</keyword>
<evidence type="ECO:0000313" key="17">
    <source>
        <dbReference type="Proteomes" id="UP000193560"/>
    </source>
</evidence>
<comment type="catalytic activity">
    <reaction evidence="9">
        <text>N(4)-(alpha-D-Man-(1-&gt;2)-alpha-D-Man-(1-&gt;2)-alpha-D-Man-(1-&gt;3)-[alpha-D-Man-(1-&gt;3)-[alpha-D-Man-(1-&gt;2)-alpha-D-Man-(1-&gt;6)]-alpha-D-Man-(1-&gt;6)]-beta-D-Man-(1-&gt;4)-beta-D-GlcNAc-(1-&gt;4)-beta-D-GlcNAc)-L-asparaginyl-[protein] (N-glucan mannose isomer 8A1,2,3B1,3) + 3 H2O = N(4)-(alpha-D-Man-(1-&gt;3)-[alpha-D-Man-(1-&gt;3)-[alpha-D-Man-(1-&gt;6)]-alpha-D-Man-(1-&gt;6)]-beta-D-Man-(1-&gt;4)-beta-D-GlcNAc-(1-&gt;4)-beta-D-GlcNAc)-L-asparaginyl-[protein] (N-glucan mannose isomer 5A1,2) + 3 beta-D-mannose</text>
        <dbReference type="Rhea" id="RHEA:56028"/>
        <dbReference type="Rhea" id="RHEA-COMP:14358"/>
        <dbReference type="Rhea" id="RHEA-COMP:14367"/>
        <dbReference type="ChEBI" id="CHEBI:15377"/>
        <dbReference type="ChEBI" id="CHEBI:28563"/>
        <dbReference type="ChEBI" id="CHEBI:59087"/>
        <dbReference type="ChEBI" id="CHEBI:60628"/>
        <dbReference type="EC" id="3.2.1.113"/>
    </reaction>
</comment>
<keyword evidence="4 15" id="KW-0732">Signal</keyword>
<feature type="active site" evidence="11">
    <location>
        <position position="271"/>
    </location>
</feature>
<evidence type="ECO:0000256" key="3">
    <source>
        <dbReference type="ARBA" id="ARBA00007658"/>
    </source>
</evidence>
<dbReference type="GO" id="GO:0005975">
    <property type="term" value="P:carbohydrate metabolic process"/>
    <property type="evidence" value="ECO:0007669"/>
    <property type="project" value="InterPro"/>
</dbReference>
<evidence type="ECO:0000256" key="11">
    <source>
        <dbReference type="PIRSR" id="PIRSR601382-1"/>
    </source>
</evidence>
<evidence type="ECO:0000256" key="12">
    <source>
        <dbReference type="PIRSR" id="PIRSR601382-2"/>
    </source>
</evidence>